<evidence type="ECO:0000256" key="2">
    <source>
        <dbReference type="ARBA" id="ARBA00007118"/>
    </source>
</evidence>
<evidence type="ECO:0000313" key="8">
    <source>
        <dbReference type="Proteomes" id="UP000031104"/>
    </source>
</evidence>
<proteinExistence type="inferred from homology"/>
<dbReference type="GO" id="GO:0016491">
    <property type="term" value="F:oxidoreductase activity"/>
    <property type="evidence" value="ECO:0007669"/>
    <property type="project" value="UniProtKB-KW"/>
</dbReference>
<dbReference type="Gene3D" id="3.40.109.10">
    <property type="entry name" value="NADH Oxidase"/>
    <property type="match status" value="1"/>
</dbReference>
<dbReference type="RefSeq" id="WP_039125669.1">
    <property type="nucleotide sequence ID" value="NZ_CP010427.1"/>
</dbReference>
<dbReference type="HOGENOM" id="CLU_070764_9_1_6"/>
<dbReference type="PANTHER" id="PTHR43673">
    <property type="entry name" value="NAD(P)H NITROREDUCTASE YDGI-RELATED"/>
    <property type="match status" value="1"/>
</dbReference>
<gene>
    <name evidence="7" type="ORF">SD28_00915</name>
</gene>
<dbReference type="PANTHER" id="PTHR43673:SF2">
    <property type="entry name" value="NITROREDUCTASE"/>
    <property type="match status" value="1"/>
</dbReference>
<keyword evidence="8" id="KW-1185">Reference proteome</keyword>
<dbReference type="KEGG" id="fgu:SD28_00915"/>
<evidence type="ECO:0000313" key="7">
    <source>
        <dbReference type="EMBL" id="AJC49515.1"/>
    </source>
</evidence>
<dbReference type="SUPFAM" id="SSF55469">
    <property type="entry name" value="FMN-dependent nitroreductase-like"/>
    <property type="match status" value="1"/>
</dbReference>
<sequence>MTVTEALKKRKSVRKFLDKLIPEELLVELFEAAKWAPSSKNTQPWKIAVVSGEKKEKLMNKILKAHKEGQKPRMEYKYDGERLEDELKQRAIKCGQDLYNALEIAQDDKDGRLQQWAKNYLSFKSPTAIFIFKHPDTGISGYIDCGMLIQSIMLAAVDLGLATCPQASLAHYPDIVKEELGYKDDVLLCGIAIGYEDVQDKVNNYRTERENLNNIVNFFREIY</sequence>
<dbReference type="Proteomes" id="UP000031104">
    <property type="component" value="Chromosome"/>
</dbReference>
<evidence type="ECO:0000256" key="4">
    <source>
        <dbReference type="ARBA" id="ARBA00022643"/>
    </source>
</evidence>
<dbReference type="OrthoDB" id="9784375at2"/>
<reference evidence="7 8" key="1">
    <citation type="submission" date="2014-12" db="EMBL/GenBank/DDBJ databases">
        <title>Complete genome sequence of Francisella guanzhouensis strain 08HL01032 isolated from air-conditioning system in China.</title>
        <authorList>
            <person name="Svensson D."/>
            <person name="Ohrman C."/>
            <person name="Backman S."/>
            <person name="Karlsson E."/>
            <person name="Nilsson E."/>
            <person name="Bystrom M."/>
            <person name="Larkeryd A."/>
            <person name="Stenberg P."/>
            <person name="Scholtz H.C."/>
            <person name="Forsman M."/>
            <person name="Sjodin A."/>
        </authorList>
    </citation>
    <scope>NUCLEOTIDE SEQUENCE [LARGE SCALE GENOMIC DNA]</scope>
    <source>
        <strain evidence="7 8">08HL01032</strain>
    </source>
</reference>
<keyword evidence="5" id="KW-0560">Oxidoreductase</keyword>
<dbReference type="InterPro" id="IPR000415">
    <property type="entry name" value="Nitroreductase-like"/>
</dbReference>
<comment type="similarity">
    <text evidence="2">Belongs to the nitroreductase family.</text>
</comment>
<dbReference type="STRING" id="594679.SD28_00915"/>
<protein>
    <submittedName>
        <fullName evidence="7">NADH dehydrogenase</fullName>
    </submittedName>
</protein>
<dbReference type="AlphaFoldDB" id="A0A0A8E5M7"/>
<keyword evidence="3" id="KW-0285">Flavoprotein</keyword>
<accession>A0A0A8E5M7</accession>
<evidence type="ECO:0000259" key="6">
    <source>
        <dbReference type="Pfam" id="PF00881"/>
    </source>
</evidence>
<evidence type="ECO:0000256" key="1">
    <source>
        <dbReference type="ARBA" id="ARBA00001917"/>
    </source>
</evidence>
<dbReference type="EMBL" id="CP010427">
    <property type="protein sequence ID" value="AJC49515.1"/>
    <property type="molecule type" value="Genomic_DNA"/>
</dbReference>
<evidence type="ECO:0000256" key="3">
    <source>
        <dbReference type="ARBA" id="ARBA00022630"/>
    </source>
</evidence>
<feature type="domain" description="Nitroreductase" evidence="6">
    <location>
        <begin position="7"/>
        <end position="195"/>
    </location>
</feature>
<keyword evidence="4" id="KW-0288">FMN</keyword>
<name>A0A0A8E5M7_9GAMM</name>
<evidence type="ECO:0000256" key="5">
    <source>
        <dbReference type="ARBA" id="ARBA00023002"/>
    </source>
</evidence>
<comment type="cofactor">
    <cofactor evidence="1">
        <name>FMN</name>
        <dbReference type="ChEBI" id="CHEBI:58210"/>
    </cofactor>
</comment>
<organism evidence="7 8">
    <name type="scientific">Allofrancisella guangzhouensis</name>
    <dbReference type="NCBI Taxonomy" id="594679"/>
    <lineage>
        <taxon>Bacteria</taxon>
        <taxon>Pseudomonadati</taxon>
        <taxon>Pseudomonadota</taxon>
        <taxon>Gammaproteobacteria</taxon>
        <taxon>Thiotrichales</taxon>
        <taxon>Francisellaceae</taxon>
        <taxon>Allofrancisella</taxon>
    </lineage>
</organism>
<dbReference type="Pfam" id="PF00881">
    <property type="entry name" value="Nitroreductase"/>
    <property type="match status" value="1"/>
</dbReference>
<dbReference type="CDD" id="cd02136">
    <property type="entry name" value="PnbA_NfnB-like"/>
    <property type="match status" value="1"/>
</dbReference>
<dbReference type="InterPro" id="IPR029479">
    <property type="entry name" value="Nitroreductase"/>
</dbReference>